<dbReference type="Proteomes" id="UP000606974">
    <property type="component" value="Unassembled WGS sequence"/>
</dbReference>
<protein>
    <recommendedName>
        <fullName evidence="4">REJ domain-containing protein</fullName>
    </recommendedName>
</protein>
<reference evidence="2" key="1">
    <citation type="submission" date="2020-02" db="EMBL/GenBank/DDBJ databases">
        <authorList>
            <person name="Palmer J.M."/>
        </authorList>
    </citation>
    <scope>NUCLEOTIDE SEQUENCE</scope>
    <source>
        <strain evidence="2">EPUS1.4</strain>
        <tissue evidence="2">Thallus</tissue>
    </source>
</reference>
<organism evidence="2 3">
    <name type="scientific">Endocarpon pusillum</name>
    <dbReference type="NCBI Taxonomy" id="364733"/>
    <lineage>
        <taxon>Eukaryota</taxon>
        <taxon>Fungi</taxon>
        <taxon>Dikarya</taxon>
        <taxon>Ascomycota</taxon>
        <taxon>Pezizomycotina</taxon>
        <taxon>Eurotiomycetes</taxon>
        <taxon>Chaetothyriomycetidae</taxon>
        <taxon>Verrucariales</taxon>
        <taxon>Verrucariaceae</taxon>
        <taxon>Endocarpon</taxon>
    </lineage>
</organism>
<feature type="signal peptide" evidence="1">
    <location>
        <begin position="1"/>
        <end position="25"/>
    </location>
</feature>
<evidence type="ECO:0000256" key="1">
    <source>
        <dbReference type="SAM" id="SignalP"/>
    </source>
</evidence>
<name>A0A8H7ABZ3_9EURO</name>
<evidence type="ECO:0000313" key="3">
    <source>
        <dbReference type="Proteomes" id="UP000606974"/>
    </source>
</evidence>
<keyword evidence="1" id="KW-0732">Signal</keyword>
<accession>A0A8H7ABZ3</accession>
<evidence type="ECO:0000313" key="2">
    <source>
        <dbReference type="EMBL" id="KAF7504694.1"/>
    </source>
</evidence>
<gene>
    <name evidence="2" type="ORF">GJ744_001975</name>
</gene>
<dbReference type="EMBL" id="JAACFV010000130">
    <property type="protein sequence ID" value="KAF7504694.1"/>
    <property type="molecule type" value="Genomic_DNA"/>
</dbReference>
<comment type="caution">
    <text evidence="2">The sequence shown here is derived from an EMBL/GenBank/DDBJ whole genome shotgun (WGS) entry which is preliminary data.</text>
</comment>
<evidence type="ECO:0008006" key="4">
    <source>
        <dbReference type="Google" id="ProtNLM"/>
    </source>
</evidence>
<keyword evidence="3" id="KW-1185">Reference proteome</keyword>
<feature type="chain" id="PRO_5034261629" description="REJ domain-containing protein" evidence="1">
    <location>
        <begin position="26"/>
        <end position="360"/>
    </location>
</feature>
<dbReference type="AlphaFoldDB" id="A0A8H7ABZ3"/>
<dbReference type="OrthoDB" id="10614979at2759"/>
<proteinExistence type="predicted"/>
<sequence length="360" mass="36055">MPALSLVRGWSIAFLLSFFLHPSHAQDFSALTSANTPYSIYPQADISTTQYSSYSPLSPSPLSESTISTSLSSISSSAATKTDSTAPIGVAPVGTFTDDSTTFSDFVFKALHTAFSPVGESATSTHSALLLMATSSISPSIALGISSASSTSVQISSSSAPPTLKSQRVATSSLAAAPFISTSCTTSANATSDRAALTVANTSAISSANVSLSSNIAATHESIPTISSSFTASAAPTAPSSLIGQAQHYQAIPSNMVAISGAESAPAPAPSLQPSVSSQPIEVLSPSSSLLPSSAVAEAAANPAAPNKAGTGTTDIRRVTVVSIPTASPMYTGVATAVHVPLRSELGGLVVAITIVVLMG</sequence>